<dbReference type="InterPro" id="IPR035965">
    <property type="entry name" value="PAS-like_dom_sf"/>
</dbReference>
<accession>A0A396SFA8</accession>
<dbReference type="Gene3D" id="3.30.450.20">
    <property type="entry name" value="PAS domain"/>
    <property type="match status" value="1"/>
</dbReference>
<dbReference type="CDD" id="cd00130">
    <property type="entry name" value="PAS"/>
    <property type="match status" value="1"/>
</dbReference>
<dbReference type="EMBL" id="QWEI01000001">
    <property type="protein sequence ID" value="RHW39975.1"/>
    <property type="molecule type" value="Genomic_DNA"/>
</dbReference>
<dbReference type="Pfam" id="PF08448">
    <property type="entry name" value="PAS_4"/>
    <property type="match status" value="1"/>
</dbReference>
<proteinExistence type="predicted"/>
<evidence type="ECO:0000259" key="1">
    <source>
        <dbReference type="PROSITE" id="PS50112"/>
    </source>
</evidence>
<dbReference type="NCBIfam" id="TIGR00229">
    <property type="entry name" value="sensory_box"/>
    <property type="match status" value="1"/>
</dbReference>
<dbReference type="RefSeq" id="WP_118874985.1">
    <property type="nucleotide sequence ID" value="NZ_QWEI01000001.1"/>
</dbReference>
<sequence length="115" mass="13152">MMSLKIKCKNICTFKNNALYILDEDGFFLEVKGATEKICGYSSFELLGKSVAHLLPMLEIPKIRDYINRVLQGQTLIYHTKVVHKDSRKIEIQVKAMPIKKQGKVVGIYSLVKHL</sequence>
<dbReference type="PROSITE" id="PS50112">
    <property type="entry name" value="PAS"/>
    <property type="match status" value="1"/>
</dbReference>
<keyword evidence="3" id="KW-1185">Reference proteome</keyword>
<dbReference type="AlphaFoldDB" id="A0A396SFA8"/>
<dbReference type="InterPro" id="IPR013656">
    <property type="entry name" value="PAS_4"/>
</dbReference>
<organism evidence="2 3">
    <name type="scientific">Ureibacillus yapensis</name>
    <dbReference type="NCBI Taxonomy" id="2304605"/>
    <lineage>
        <taxon>Bacteria</taxon>
        <taxon>Bacillati</taxon>
        <taxon>Bacillota</taxon>
        <taxon>Bacilli</taxon>
        <taxon>Bacillales</taxon>
        <taxon>Caryophanaceae</taxon>
        <taxon>Ureibacillus</taxon>
    </lineage>
</organism>
<protein>
    <submittedName>
        <fullName evidence="2">PAS domain S-box protein</fullName>
    </submittedName>
</protein>
<evidence type="ECO:0000313" key="3">
    <source>
        <dbReference type="Proteomes" id="UP000265692"/>
    </source>
</evidence>
<reference evidence="2 3" key="1">
    <citation type="submission" date="2018-08" db="EMBL/GenBank/DDBJ databases">
        <title>Lysinibacillus sp. YLB-03 draft genome sequence.</title>
        <authorList>
            <person name="Yu L."/>
        </authorList>
    </citation>
    <scope>NUCLEOTIDE SEQUENCE [LARGE SCALE GENOMIC DNA]</scope>
    <source>
        <strain evidence="2 3">YLB-03</strain>
    </source>
</reference>
<feature type="domain" description="PAS" evidence="1">
    <location>
        <begin position="19"/>
        <end position="74"/>
    </location>
</feature>
<comment type="caution">
    <text evidence="2">The sequence shown here is derived from an EMBL/GenBank/DDBJ whole genome shotgun (WGS) entry which is preliminary data.</text>
</comment>
<evidence type="ECO:0000313" key="2">
    <source>
        <dbReference type="EMBL" id="RHW39975.1"/>
    </source>
</evidence>
<dbReference type="InterPro" id="IPR000014">
    <property type="entry name" value="PAS"/>
</dbReference>
<dbReference type="SUPFAM" id="SSF55785">
    <property type="entry name" value="PYP-like sensor domain (PAS domain)"/>
    <property type="match status" value="1"/>
</dbReference>
<dbReference type="OrthoDB" id="9759607at2"/>
<name>A0A396SFA8_9BACL</name>
<gene>
    <name evidence="2" type="ORF">D1B33_03770</name>
</gene>
<dbReference type="Proteomes" id="UP000265692">
    <property type="component" value="Unassembled WGS sequence"/>
</dbReference>